<gene>
    <name evidence="1" type="ORF">HPB47_010640</name>
</gene>
<dbReference type="Proteomes" id="UP000805193">
    <property type="component" value="Unassembled WGS sequence"/>
</dbReference>
<dbReference type="EMBL" id="JABSTQ010011365">
    <property type="protein sequence ID" value="KAG0412223.1"/>
    <property type="molecule type" value="Genomic_DNA"/>
</dbReference>
<evidence type="ECO:0000313" key="2">
    <source>
        <dbReference type="Proteomes" id="UP000805193"/>
    </source>
</evidence>
<keyword evidence="2" id="KW-1185">Reference proteome</keyword>
<feature type="non-terminal residue" evidence="1">
    <location>
        <position position="1"/>
    </location>
</feature>
<proteinExistence type="predicted"/>
<accession>A0AC60NYH6</accession>
<protein>
    <submittedName>
        <fullName evidence="1">Uncharacterized protein</fullName>
    </submittedName>
</protein>
<comment type="caution">
    <text evidence="1">The sequence shown here is derived from an EMBL/GenBank/DDBJ whole genome shotgun (WGS) entry which is preliminary data.</text>
</comment>
<sequence>AGDPQRHQRAPPSAGQPGPARGSGRGDHLSPCGCLLPPGLRVAALPRGQGELRASAQDLPPGVELSLQAPHGLSARPLLRGARQGTSLGTRLVRRPPGKLPRQQLQYLQELGVGWFGQAVRGEAQNLGYRRPGGAVANGSGPVATTTRVVVKILRSDTTPTEHLCFLHEVQPLRVLYHPNILRLLGRCLESDPFLLILEDSSMDLKAYLLQKREEPEAFLQSGTPLQFACGIASGLDHMHKNNFVHVDLAARNCVVSREGTVKVGDYGTAIQAYKDDYYAVGDVAVPIRWSAPESLHCTDIALEAKELTKEANVWSYGVLLWELLSLGALPYETLGDEEVLRRVVTRRDLILQRPKAGGTHADRIYRVATWCWNEAASERPSMHDLRDLLAHLYEQKVGAAVSRDFESRWNALRPDSVREHNLAPDHPAALHLSRLGFESDFVASAPSASLQNLHGSAEDLRRSSAATEEEEDLTSFHISEAIRDLDAILAAESSAGSSAESARGTDSAQRHDSLGNESLDSSRELGSLGFKKSASVEDLLREGPEKVAEMFRITVIDDVDVSLGASSNGEPRSLGASTDIWNVALPGGGARGDDAARVTANDEKIWANGSAADEVRESSGSGNAGSEVARTAAAIFLSPELPGAGGSGGSGDSSASFVTANDATTVSEDSSCGVIHGLLSDRSESDTFFLTAHLDGDDTSECSEATLADDNDPASPARHVGRTSTPTDSCPSPPGLSPIRCAGGTSEWVAEETAADSSALSDLTAEEEHLGAGSAEDSLALSEDSFVGEMRRIAERAVERHNARQGGSEGGGRQNSTVDEEDSLSGEYELDDISAVLDREGSPPKRWLLGRQLSSSPICGEEEEIMTVNTLTHEITVRPASQAEHGVVFDGREVLAGSAVDEETTYEMRVNGDVAYDAGVDEGPTRRTGRGKGSAYETGAGEDVAYRTNVDERVAYETGSDRHIAYEGGIDETSVGERGSDEDLAYETAQDELSDDFGGLDRRRKLDDEEDEDTDDTSSTGTSCTTTSGSFECLAEERGAEAQETSALPQPAEKRVHRSLESSPTRANTWDRSATPTKSALRSARRLKASSLRKTVSFNDVISSVYHYTAEEEPPPTPPAAPVPSALAIDYNGLRDWDFQFFLEEEFPEEAAYSSDEEAVPAASLRRQLPVRPGLGRMRTFAPLYCISGLSQEDLRESLSEDAPPATHAGPPSEAPTDTPQSEDFLVNQKPPWDSSMSDLSCLNGSGDETDVDEESLRSDSPASPKMVPPGDPVVCNGVLENGARDTAEETAQREGDVNANDFFREAIKVAQFDEANANARKSVPAMHEA</sequence>
<reference evidence="1 2" key="1">
    <citation type="journal article" date="2020" name="Cell">
        <title>Large-Scale Comparative Analyses of Tick Genomes Elucidate Their Genetic Diversity and Vector Capacities.</title>
        <authorList>
            <consortium name="Tick Genome and Microbiome Consortium (TIGMIC)"/>
            <person name="Jia N."/>
            <person name="Wang J."/>
            <person name="Shi W."/>
            <person name="Du L."/>
            <person name="Sun Y."/>
            <person name="Zhan W."/>
            <person name="Jiang J.F."/>
            <person name="Wang Q."/>
            <person name="Zhang B."/>
            <person name="Ji P."/>
            <person name="Bell-Sakyi L."/>
            <person name="Cui X.M."/>
            <person name="Yuan T.T."/>
            <person name="Jiang B.G."/>
            <person name="Yang W.F."/>
            <person name="Lam T.T."/>
            <person name="Chang Q.C."/>
            <person name="Ding S.J."/>
            <person name="Wang X.J."/>
            <person name="Zhu J.G."/>
            <person name="Ruan X.D."/>
            <person name="Zhao L."/>
            <person name="Wei J.T."/>
            <person name="Ye R.Z."/>
            <person name="Que T.C."/>
            <person name="Du C.H."/>
            <person name="Zhou Y.H."/>
            <person name="Cheng J.X."/>
            <person name="Dai P.F."/>
            <person name="Guo W.B."/>
            <person name="Han X.H."/>
            <person name="Huang E.J."/>
            <person name="Li L.F."/>
            <person name="Wei W."/>
            <person name="Gao Y.C."/>
            <person name="Liu J.Z."/>
            <person name="Shao H.Z."/>
            <person name="Wang X."/>
            <person name="Wang C.C."/>
            <person name="Yang T.C."/>
            <person name="Huo Q.B."/>
            <person name="Li W."/>
            <person name="Chen H.Y."/>
            <person name="Chen S.E."/>
            <person name="Zhou L.G."/>
            <person name="Ni X.B."/>
            <person name="Tian J.H."/>
            <person name="Sheng Y."/>
            <person name="Liu T."/>
            <person name="Pan Y.S."/>
            <person name="Xia L.Y."/>
            <person name="Li J."/>
            <person name="Zhao F."/>
            <person name="Cao W.C."/>
        </authorList>
    </citation>
    <scope>NUCLEOTIDE SEQUENCE [LARGE SCALE GENOMIC DNA]</scope>
    <source>
        <strain evidence="1">Iper-2018</strain>
    </source>
</reference>
<evidence type="ECO:0000313" key="1">
    <source>
        <dbReference type="EMBL" id="KAG0412223.1"/>
    </source>
</evidence>
<organism evidence="1 2">
    <name type="scientific">Ixodes persulcatus</name>
    <name type="common">Taiga tick</name>
    <dbReference type="NCBI Taxonomy" id="34615"/>
    <lineage>
        <taxon>Eukaryota</taxon>
        <taxon>Metazoa</taxon>
        <taxon>Ecdysozoa</taxon>
        <taxon>Arthropoda</taxon>
        <taxon>Chelicerata</taxon>
        <taxon>Arachnida</taxon>
        <taxon>Acari</taxon>
        <taxon>Parasitiformes</taxon>
        <taxon>Ixodida</taxon>
        <taxon>Ixodoidea</taxon>
        <taxon>Ixodidae</taxon>
        <taxon>Ixodinae</taxon>
        <taxon>Ixodes</taxon>
    </lineage>
</organism>
<name>A0AC60NYH6_IXOPE</name>